<name>A0ABD6E6E4_9BILA</name>
<dbReference type="AlphaFoldDB" id="A0ABD6E6E4"/>
<comment type="caution">
    <text evidence="2">The sequence shown here is derived from an EMBL/GenBank/DDBJ whole genome shotgun (WGS) entry which is preliminary data.</text>
</comment>
<accession>A0ABD6E6E4</accession>
<keyword evidence="3" id="KW-1185">Reference proteome</keyword>
<protein>
    <submittedName>
        <fullName evidence="2">Uncharacterized protein</fullName>
    </submittedName>
</protein>
<evidence type="ECO:0000313" key="2">
    <source>
        <dbReference type="EMBL" id="MFH4975603.1"/>
    </source>
</evidence>
<feature type="region of interest" description="Disordered" evidence="1">
    <location>
        <begin position="78"/>
        <end position="99"/>
    </location>
</feature>
<organism evidence="2 3">
    <name type="scientific">Gnathostoma spinigerum</name>
    <dbReference type="NCBI Taxonomy" id="75299"/>
    <lineage>
        <taxon>Eukaryota</taxon>
        <taxon>Metazoa</taxon>
        <taxon>Ecdysozoa</taxon>
        <taxon>Nematoda</taxon>
        <taxon>Chromadorea</taxon>
        <taxon>Rhabditida</taxon>
        <taxon>Spirurina</taxon>
        <taxon>Gnathostomatomorpha</taxon>
        <taxon>Gnathostomatoidea</taxon>
        <taxon>Gnathostomatidae</taxon>
        <taxon>Gnathostoma</taxon>
    </lineage>
</organism>
<dbReference type="Proteomes" id="UP001608902">
    <property type="component" value="Unassembled WGS sequence"/>
</dbReference>
<dbReference type="EMBL" id="JBGFUD010001008">
    <property type="protein sequence ID" value="MFH4975603.1"/>
    <property type="molecule type" value="Genomic_DNA"/>
</dbReference>
<gene>
    <name evidence="2" type="ORF">AB6A40_002312</name>
</gene>
<reference evidence="2 3" key="1">
    <citation type="submission" date="2024-08" db="EMBL/GenBank/DDBJ databases">
        <title>Gnathostoma spinigerum genome.</title>
        <authorList>
            <person name="Gonzalez-Bertolin B."/>
            <person name="Monzon S."/>
            <person name="Zaballos A."/>
            <person name="Jimenez P."/>
            <person name="Dekumyoy P."/>
            <person name="Varona S."/>
            <person name="Cuesta I."/>
            <person name="Sumanam S."/>
            <person name="Adisakwattana P."/>
            <person name="Gasser R.B."/>
            <person name="Hernandez-Gonzalez A."/>
            <person name="Young N.D."/>
            <person name="Perteguer M.J."/>
        </authorList>
    </citation>
    <scope>NUCLEOTIDE SEQUENCE [LARGE SCALE GENOMIC DNA]</scope>
    <source>
        <strain evidence="2">AL3</strain>
        <tissue evidence="2">Liver</tissue>
    </source>
</reference>
<evidence type="ECO:0000313" key="3">
    <source>
        <dbReference type="Proteomes" id="UP001608902"/>
    </source>
</evidence>
<proteinExistence type="predicted"/>
<sequence length="99" mass="11544">MLGVVMRILKMLDSETNKMSPHLRVYPSSKDVLNKSNVMPRLSEPPKLYYKAYVTRKSANTRHNFGIFAKSTQFSRHKIKQLNGNTPRSQIRLHEDELE</sequence>
<evidence type="ECO:0000256" key="1">
    <source>
        <dbReference type="SAM" id="MobiDB-lite"/>
    </source>
</evidence>